<evidence type="ECO:0000313" key="2">
    <source>
        <dbReference type="EMBL" id="KAL2610203.1"/>
    </source>
</evidence>
<evidence type="ECO:0000313" key="3">
    <source>
        <dbReference type="Proteomes" id="UP001605036"/>
    </source>
</evidence>
<dbReference type="AlphaFoldDB" id="A0ABD1XNA7"/>
<comment type="caution">
    <text evidence="2">The sequence shown here is derived from an EMBL/GenBank/DDBJ whole genome shotgun (WGS) entry which is preliminary data.</text>
</comment>
<evidence type="ECO:0000256" key="1">
    <source>
        <dbReference type="SAM" id="MobiDB-lite"/>
    </source>
</evidence>
<name>A0ABD1XNA7_9MARC</name>
<accession>A0ABD1XNA7</accession>
<feature type="compositionally biased region" description="Basic and acidic residues" evidence="1">
    <location>
        <begin position="143"/>
        <end position="152"/>
    </location>
</feature>
<dbReference type="Proteomes" id="UP001605036">
    <property type="component" value="Unassembled WGS sequence"/>
</dbReference>
<proteinExistence type="predicted"/>
<feature type="region of interest" description="Disordered" evidence="1">
    <location>
        <begin position="126"/>
        <end position="169"/>
    </location>
</feature>
<reference evidence="2 3" key="1">
    <citation type="submission" date="2024-09" db="EMBL/GenBank/DDBJ databases">
        <title>Chromosome-scale assembly of Riccia fluitans.</title>
        <authorList>
            <person name="Paukszto L."/>
            <person name="Sawicki J."/>
            <person name="Karawczyk K."/>
            <person name="Piernik-Szablinska J."/>
            <person name="Szczecinska M."/>
            <person name="Mazdziarz M."/>
        </authorList>
    </citation>
    <scope>NUCLEOTIDE SEQUENCE [LARGE SCALE GENOMIC DNA]</scope>
    <source>
        <strain evidence="2">Rf_01</strain>
        <tissue evidence="2">Aerial parts of the thallus</tissue>
    </source>
</reference>
<organism evidence="2 3">
    <name type="scientific">Riccia fluitans</name>
    <dbReference type="NCBI Taxonomy" id="41844"/>
    <lineage>
        <taxon>Eukaryota</taxon>
        <taxon>Viridiplantae</taxon>
        <taxon>Streptophyta</taxon>
        <taxon>Embryophyta</taxon>
        <taxon>Marchantiophyta</taxon>
        <taxon>Marchantiopsida</taxon>
        <taxon>Marchantiidae</taxon>
        <taxon>Marchantiales</taxon>
        <taxon>Ricciaceae</taxon>
        <taxon>Riccia</taxon>
    </lineage>
</organism>
<sequence>MTSLSARWMCIPGLPDKSKWNPLSCCQAYFELTIPARRSTALSATPASSRCLILKMIHLNDGLQTQVKINNDSCLQRISNKTVAEILELPAVLRVQFLHRLRVGGEFRTRSSILVDVHLPDNDVIKIEDSSSAPPPPPPVDTQKIKTADSMKHPPTANKNLQLKKPKSE</sequence>
<protein>
    <recommendedName>
        <fullName evidence="4">Ubiquitin-like domain-containing protein</fullName>
    </recommendedName>
</protein>
<evidence type="ECO:0008006" key="4">
    <source>
        <dbReference type="Google" id="ProtNLM"/>
    </source>
</evidence>
<dbReference type="EMBL" id="JBHFFA010000008">
    <property type="protein sequence ID" value="KAL2610203.1"/>
    <property type="molecule type" value="Genomic_DNA"/>
</dbReference>
<gene>
    <name evidence="2" type="ORF">R1flu_028776</name>
</gene>
<keyword evidence="3" id="KW-1185">Reference proteome</keyword>